<dbReference type="AlphaFoldDB" id="A0A9W8CGN1"/>
<feature type="compositionally biased region" description="Basic residues" evidence="1">
    <location>
        <begin position="107"/>
        <end position="116"/>
    </location>
</feature>
<feature type="compositionally biased region" description="Acidic residues" evidence="1">
    <location>
        <begin position="90"/>
        <end position="103"/>
    </location>
</feature>
<sequence>MSDLFGSDVSDSETPAPVISQPSTPQPAASEIKTTRTNNNVRSEQQRNGSVTPEPARYSDNEDDLFGSNDEQDKEPADTKAQDATSGGDALDDLFDSDDEEEDIGHQRRGLARRRD</sequence>
<feature type="region of interest" description="Disordered" evidence="1">
    <location>
        <begin position="1"/>
        <end position="116"/>
    </location>
</feature>
<dbReference type="EMBL" id="JANBOH010000304">
    <property type="protein sequence ID" value="KAJ1643028.1"/>
    <property type="molecule type" value="Genomic_DNA"/>
</dbReference>
<gene>
    <name evidence="2" type="ORF">LPJ64_005146</name>
</gene>
<evidence type="ECO:0000256" key="1">
    <source>
        <dbReference type="SAM" id="MobiDB-lite"/>
    </source>
</evidence>
<feature type="non-terminal residue" evidence="2">
    <location>
        <position position="116"/>
    </location>
</feature>
<organism evidence="2 3">
    <name type="scientific">Coemansia asiatica</name>
    <dbReference type="NCBI Taxonomy" id="1052880"/>
    <lineage>
        <taxon>Eukaryota</taxon>
        <taxon>Fungi</taxon>
        <taxon>Fungi incertae sedis</taxon>
        <taxon>Zoopagomycota</taxon>
        <taxon>Kickxellomycotina</taxon>
        <taxon>Kickxellomycetes</taxon>
        <taxon>Kickxellales</taxon>
        <taxon>Kickxellaceae</taxon>
        <taxon>Coemansia</taxon>
    </lineage>
</organism>
<evidence type="ECO:0000313" key="3">
    <source>
        <dbReference type="Proteomes" id="UP001145021"/>
    </source>
</evidence>
<accession>A0A9W8CGN1</accession>
<protein>
    <submittedName>
        <fullName evidence="2">Uncharacterized protein</fullName>
    </submittedName>
</protein>
<keyword evidence="3" id="KW-1185">Reference proteome</keyword>
<dbReference type="Proteomes" id="UP001145021">
    <property type="component" value="Unassembled WGS sequence"/>
</dbReference>
<comment type="caution">
    <text evidence="2">The sequence shown here is derived from an EMBL/GenBank/DDBJ whole genome shotgun (WGS) entry which is preliminary data.</text>
</comment>
<proteinExistence type="predicted"/>
<evidence type="ECO:0000313" key="2">
    <source>
        <dbReference type="EMBL" id="KAJ1643028.1"/>
    </source>
</evidence>
<feature type="compositionally biased region" description="Polar residues" evidence="1">
    <location>
        <begin position="35"/>
        <end position="51"/>
    </location>
</feature>
<name>A0A9W8CGN1_9FUNG</name>
<reference evidence="2" key="1">
    <citation type="submission" date="2022-07" db="EMBL/GenBank/DDBJ databases">
        <title>Phylogenomic reconstructions and comparative analyses of Kickxellomycotina fungi.</title>
        <authorList>
            <person name="Reynolds N.K."/>
            <person name="Stajich J.E."/>
            <person name="Barry K."/>
            <person name="Grigoriev I.V."/>
            <person name="Crous P."/>
            <person name="Smith M.E."/>
        </authorList>
    </citation>
    <scope>NUCLEOTIDE SEQUENCE</scope>
    <source>
        <strain evidence="2">NBRC 105413</strain>
    </source>
</reference>
<feature type="compositionally biased region" description="Acidic residues" evidence="1">
    <location>
        <begin position="61"/>
        <end position="73"/>
    </location>
</feature>